<feature type="transmembrane region" description="Helical" evidence="8">
    <location>
        <begin position="92"/>
        <end position="109"/>
    </location>
</feature>
<keyword evidence="7 8" id="KW-0472">Membrane</keyword>
<keyword evidence="6 8" id="KW-1133">Transmembrane helix</keyword>
<evidence type="ECO:0000256" key="3">
    <source>
        <dbReference type="ARBA" id="ARBA00022448"/>
    </source>
</evidence>
<gene>
    <name evidence="9" type="ORF">A5889_000307</name>
    <name evidence="10" type="ORF">A5889_002901</name>
</gene>
<dbReference type="GO" id="GO:0005886">
    <property type="term" value="C:plasma membrane"/>
    <property type="evidence" value="ECO:0007669"/>
    <property type="project" value="UniProtKB-SubCell"/>
</dbReference>
<evidence type="ECO:0000313" key="11">
    <source>
        <dbReference type="Proteomes" id="UP000196151"/>
    </source>
</evidence>
<feature type="transmembrane region" description="Helical" evidence="8">
    <location>
        <begin position="178"/>
        <end position="198"/>
    </location>
</feature>
<comment type="subcellular location">
    <subcellularLocation>
        <location evidence="1">Cell membrane</location>
        <topology evidence="1">Multi-pass membrane protein</topology>
    </subcellularLocation>
</comment>
<dbReference type="GO" id="GO:0034257">
    <property type="term" value="F:nicotinamide riboside transmembrane transporter activity"/>
    <property type="evidence" value="ECO:0007669"/>
    <property type="project" value="InterPro"/>
</dbReference>
<dbReference type="Proteomes" id="UP000196151">
    <property type="component" value="Chromosome"/>
</dbReference>
<dbReference type="PANTHER" id="PTHR36122:SF2">
    <property type="entry name" value="NICOTINAMIDE RIBOSIDE TRANSPORTER PNUC"/>
    <property type="match status" value="1"/>
</dbReference>
<evidence type="ECO:0000256" key="4">
    <source>
        <dbReference type="ARBA" id="ARBA00022475"/>
    </source>
</evidence>
<feature type="transmembrane region" description="Helical" evidence="8">
    <location>
        <begin position="47"/>
        <end position="63"/>
    </location>
</feature>
<evidence type="ECO:0000256" key="8">
    <source>
        <dbReference type="SAM" id="Phobius"/>
    </source>
</evidence>
<keyword evidence="4" id="KW-1003">Cell membrane</keyword>
<reference evidence="10" key="2">
    <citation type="submission" date="2017-05" db="EMBL/GenBank/DDBJ databases">
        <authorList>
            <consortium name="The Broad Institute Genomics Platform"/>
            <consortium name="The Broad Institute Genomic Center for Infectious Diseases"/>
            <person name="Earl A."/>
            <person name="Manson A."/>
            <person name="Schwartman J."/>
            <person name="Gilmore M."/>
            <person name="Abouelleil A."/>
            <person name="Cao P."/>
            <person name="Chapman S."/>
            <person name="Cusick C."/>
            <person name="Shea T."/>
            <person name="Young S."/>
            <person name="Neafsey D."/>
            <person name="Nusbaum C."/>
            <person name="Birren B."/>
        </authorList>
    </citation>
    <scope>NUCLEOTIDE SEQUENCE</scope>
    <source>
        <strain evidence="10">9D6_DIV0238</strain>
    </source>
</reference>
<evidence type="ECO:0000256" key="1">
    <source>
        <dbReference type="ARBA" id="ARBA00004651"/>
    </source>
</evidence>
<evidence type="ECO:0000313" key="9">
    <source>
        <dbReference type="EMBL" id="OUZ34832.1"/>
    </source>
</evidence>
<evidence type="ECO:0000256" key="7">
    <source>
        <dbReference type="ARBA" id="ARBA00023136"/>
    </source>
</evidence>
<reference evidence="9" key="1">
    <citation type="submission" date="2017-05" db="EMBL/GenBank/DDBJ databases">
        <title>The Genome Sequence of Enterococcus sp. 9D6_DIV0238.</title>
        <authorList>
            <consortium name="The Broad Institute Genomics Platform"/>
            <consortium name="The Broad Institute Genomic Center for Infectious Diseases"/>
            <person name="Earl A."/>
            <person name="Manson A."/>
            <person name="Schwartman J."/>
            <person name="Gilmore M."/>
            <person name="Abouelleil A."/>
            <person name="Cao P."/>
            <person name="Chapman S."/>
            <person name="Cusick C."/>
            <person name="Shea T."/>
            <person name="Young S."/>
            <person name="Neafsey D."/>
            <person name="Nusbaum C."/>
            <person name="Birren B."/>
        </authorList>
    </citation>
    <scope>NUCLEOTIDE SEQUENCE [LARGE SCALE GENOMIC DNA]</scope>
    <source>
        <strain evidence="9">9D6_DIV0238</strain>
    </source>
</reference>
<name>A0A200JC81_9ENTE</name>
<dbReference type="NCBIfam" id="TIGR01528">
    <property type="entry name" value="NMN_trans_PnuC"/>
    <property type="match status" value="1"/>
</dbReference>
<feature type="transmembrane region" description="Helical" evidence="8">
    <location>
        <begin position="69"/>
        <end position="85"/>
    </location>
</feature>
<accession>A0A200JC81</accession>
<reference evidence="10" key="3">
    <citation type="submission" date="2024-03" db="EMBL/GenBank/DDBJ databases">
        <title>The Genome Sequence of Enterococcus sp. DIV0238c.</title>
        <authorList>
            <consortium name="The Broad Institute Genomics Platform"/>
            <consortium name="The Broad Institute Microbial Omics Core"/>
            <consortium name="The Broad Institute Genomic Center for Infectious Diseases"/>
            <person name="Earl A."/>
            <person name="Manson A."/>
            <person name="Gilmore M."/>
            <person name="Schwartman J."/>
            <person name="Shea T."/>
            <person name="Abouelleil A."/>
            <person name="Cao P."/>
            <person name="Chapman S."/>
            <person name="Cusick C."/>
            <person name="Young S."/>
            <person name="Neafsey D."/>
            <person name="Nusbaum C."/>
            <person name="Birren B."/>
        </authorList>
    </citation>
    <scope>NUCLEOTIDE SEQUENCE</scope>
    <source>
        <strain evidence="10">9D6_DIV0238</strain>
    </source>
</reference>
<proteinExistence type="inferred from homology"/>
<protein>
    <submittedName>
        <fullName evidence="9">Nicotinamide mononucleotide transporter PnuC</fullName>
    </submittedName>
</protein>
<dbReference type="AlphaFoldDB" id="A0A200JC81"/>
<dbReference type="PANTHER" id="PTHR36122">
    <property type="entry name" value="NICOTINAMIDE RIBOSIDE TRANSPORTER PNUC"/>
    <property type="match status" value="1"/>
</dbReference>
<feature type="transmembrane region" description="Helical" evidence="8">
    <location>
        <begin position="230"/>
        <end position="251"/>
    </location>
</feature>
<evidence type="ECO:0000256" key="2">
    <source>
        <dbReference type="ARBA" id="ARBA00006669"/>
    </source>
</evidence>
<sequence length="257" mass="28951">MTSDANKSKLMKSSILQKVIITVARGLFEMSANFIINDFKGWQRKSYLFLIIMILVQLIAFLFNPSSWITLVGGLSGIICVNLIAQGKVSNYIFGFISALIIGYFGLKTRVYAEVLLQTFYIIMDITGLFAWLKASKDGTGSVTEVKVLRGVQWLYAGVIWLVIGLAAYYLLGFVNDAQQTLDAVTFSVSATGMLLMINRYQSQFVFWLLGNLFSIILWFKAGTHAGGDYALFVMYCMYTFNSIYGMIHWLKIKKNN</sequence>
<organism evidence="9">
    <name type="scientific">Candidatus Enterococcus dunnyi</name>
    <dbReference type="NCBI Taxonomy" id="1834192"/>
    <lineage>
        <taxon>Bacteria</taxon>
        <taxon>Bacillati</taxon>
        <taxon>Bacillota</taxon>
        <taxon>Bacilli</taxon>
        <taxon>Lactobacillales</taxon>
        <taxon>Enterococcaceae</taxon>
        <taxon>Enterococcus</taxon>
    </lineage>
</organism>
<feature type="transmembrane region" description="Helical" evidence="8">
    <location>
        <begin position="154"/>
        <end position="172"/>
    </location>
</feature>
<evidence type="ECO:0000256" key="5">
    <source>
        <dbReference type="ARBA" id="ARBA00022692"/>
    </source>
</evidence>
<dbReference type="EMBL" id="NIBQ01000001">
    <property type="protein sequence ID" value="OUZ34832.1"/>
    <property type="molecule type" value="Genomic_DNA"/>
</dbReference>
<dbReference type="Pfam" id="PF04973">
    <property type="entry name" value="NMN_transporter"/>
    <property type="match status" value="1"/>
</dbReference>
<keyword evidence="11" id="KW-1185">Reference proteome</keyword>
<keyword evidence="5 8" id="KW-0812">Transmembrane</keyword>
<feature type="transmembrane region" description="Helical" evidence="8">
    <location>
        <begin position="205"/>
        <end position="224"/>
    </location>
</feature>
<keyword evidence="3" id="KW-0813">Transport</keyword>
<evidence type="ECO:0000313" key="10">
    <source>
        <dbReference type="EMBL" id="WYJ95353.1"/>
    </source>
</evidence>
<comment type="similarity">
    <text evidence="2">Belongs to the nicotinamide ribonucleoside (NR) uptake permease (TC 4.B.1) family.</text>
</comment>
<evidence type="ECO:0000256" key="6">
    <source>
        <dbReference type="ARBA" id="ARBA00022989"/>
    </source>
</evidence>
<feature type="transmembrane region" description="Helical" evidence="8">
    <location>
        <begin position="115"/>
        <end position="133"/>
    </location>
</feature>
<dbReference type="InterPro" id="IPR006419">
    <property type="entry name" value="NMN_transpt_PnuC"/>
</dbReference>
<dbReference type="EMBL" id="CP147246">
    <property type="protein sequence ID" value="WYJ95353.1"/>
    <property type="molecule type" value="Genomic_DNA"/>
</dbReference>